<comment type="similarity">
    <text evidence="3">Belongs to the NPH3 family.</text>
</comment>
<feature type="domain" description="BTB" evidence="4">
    <location>
        <begin position="5"/>
        <end position="69"/>
    </location>
</feature>
<dbReference type="InterPro" id="IPR043454">
    <property type="entry name" value="NPH3/RPT2-like"/>
</dbReference>
<accession>A0AAP0N8U2</accession>
<evidence type="ECO:0000256" key="3">
    <source>
        <dbReference type="PROSITE-ProRule" id="PRU00982"/>
    </source>
</evidence>
<dbReference type="InterPro" id="IPR011333">
    <property type="entry name" value="SKP1/BTB/POZ_sf"/>
</dbReference>
<dbReference type="InterPro" id="IPR027356">
    <property type="entry name" value="NPH3_dom"/>
</dbReference>
<dbReference type="Pfam" id="PF03000">
    <property type="entry name" value="NPH3"/>
    <property type="match status" value="1"/>
</dbReference>
<evidence type="ECO:0000313" key="6">
    <source>
        <dbReference type="EMBL" id="KAK9268163.1"/>
    </source>
</evidence>
<gene>
    <name evidence="6" type="ORF">L1049_010605</name>
</gene>
<dbReference type="EMBL" id="JBBPBK010000016">
    <property type="protein sequence ID" value="KAK9268163.1"/>
    <property type="molecule type" value="Genomic_DNA"/>
</dbReference>
<dbReference type="PANTHER" id="PTHR32370">
    <property type="entry name" value="OS12G0117600 PROTEIN"/>
    <property type="match status" value="1"/>
</dbReference>
<feature type="domain" description="NPH3" evidence="5">
    <location>
        <begin position="189"/>
        <end position="438"/>
    </location>
</feature>
<name>A0AAP0N8U2_LIQFO</name>
<dbReference type="PROSITE" id="PS51649">
    <property type="entry name" value="NPH3"/>
    <property type="match status" value="1"/>
</dbReference>
<keyword evidence="7" id="KW-1185">Reference proteome</keyword>
<proteinExistence type="inferred from homology"/>
<evidence type="ECO:0000256" key="1">
    <source>
        <dbReference type="ARBA" id="ARBA00004906"/>
    </source>
</evidence>
<protein>
    <recommendedName>
        <fullName evidence="8">Phototropic-responsive NPH3 family protein</fullName>
    </recommendedName>
</protein>
<dbReference type="SMART" id="SM00225">
    <property type="entry name" value="BTB"/>
    <property type="match status" value="1"/>
</dbReference>
<dbReference type="PROSITE" id="PS50097">
    <property type="entry name" value="BTB"/>
    <property type="match status" value="1"/>
</dbReference>
<evidence type="ECO:0008006" key="8">
    <source>
        <dbReference type="Google" id="ProtNLM"/>
    </source>
</evidence>
<keyword evidence="2" id="KW-0833">Ubl conjugation pathway</keyword>
<dbReference type="Proteomes" id="UP001415857">
    <property type="component" value="Unassembled WGS sequence"/>
</dbReference>
<reference evidence="6 7" key="1">
    <citation type="journal article" date="2024" name="Plant J.">
        <title>Genome sequences and population genomics reveal climatic adaptation and genomic divergence between two closely related sweetgum species.</title>
        <authorList>
            <person name="Xu W.Q."/>
            <person name="Ren C.Q."/>
            <person name="Zhang X.Y."/>
            <person name="Comes H.P."/>
            <person name="Liu X.H."/>
            <person name="Li Y.G."/>
            <person name="Kettle C.J."/>
            <person name="Jalonen R."/>
            <person name="Gaisberger H."/>
            <person name="Ma Y.Z."/>
            <person name="Qiu Y.X."/>
        </authorList>
    </citation>
    <scope>NUCLEOTIDE SEQUENCE [LARGE SCALE GENOMIC DNA]</scope>
    <source>
        <strain evidence="6">Hangzhou</strain>
    </source>
</reference>
<evidence type="ECO:0000259" key="4">
    <source>
        <dbReference type="PROSITE" id="PS50097"/>
    </source>
</evidence>
<dbReference type="Pfam" id="PF00651">
    <property type="entry name" value="BTB"/>
    <property type="match status" value="1"/>
</dbReference>
<comment type="pathway">
    <text evidence="1">Protein modification; protein ubiquitination.</text>
</comment>
<dbReference type="Gene3D" id="3.30.710.10">
    <property type="entry name" value="Potassium Channel Kv1.1, Chain A"/>
    <property type="match status" value="1"/>
</dbReference>
<dbReference type="SUPFAM" id="SSF54695">
    <property type="entry name" value="POZ domain"/>
    <property type="match status" value="1"/>
</dbReference>
<comment type="caution">
    <text evidence="6">The sequence shown here is derived from an EMBL/GenBank/DDBJ whole genome shotgun (WGS) entry which is preliminary data.</text>
</comment>
<evidence type="ECO:0000256" key="2">
    <source>
        <dbReference type="ARBA" id="ARBA00022786"/>
    </source>
</evidence>
<sequence length="528" mass="60154">MKLYCDLEVDVNGEEIFFVDKKILSSFSNKLSNLFGNLMDTSTKLKVIFHDFPGGAEGFELIARFCYNNGRTEITPSNIFLLKCAANFMEINTNDSQTPILKDQLEKSLEGISYWTWSELLVALKQCQDLFPATNSSCIFQKFLDSLVGRLALPNVSSSHTSSSDSSRFQFSSDTISTDTMRNSCSRTTWWFEDLAFLNIDMIERVIKTMVSQKFDHATISKFLFYYQKSRFLDAVPAEKRKVTEEVINLLSLLDRSSLSCKGLFKIFRVALSLKISECCKKKLESLIGSQLDQATLDDLLVPSPNGKDYMYNVSFVLRLLKSFLLEGSYPLTRLQKVARLMDLYAMEVAPDSYLKLSKFAALTMALPDVARDSCDKIYRAVDMYLEVHGGLCEEEKMRLCCAINYEKLSPQALKHLSQNSNFPSVTAIKALLSQQSKPKSLRQDTHYQKTFSDLPFCYIDKGNMGKKEDGEQIHLSAKKLGLSTENEKLRAHFQGMQWRVMELENVCRKMQTQMANIIKSRLPKLCS</sequence>
<organism evidence="6 7">
    <name type="scientific">Liquidambar formosana</name>
    <name type="common">Formosan gum</name>
    <dbReference type="NCBI Taxonomy" id="63359"/>
    <lineage>
        <taxon>Eukaryota</taxon>
        <taxon>Viridiplantae</taxon>
        <taxon>Streptophyta</taxon>
        <taxon>Embryophyta</taxon>
        <taxon>Tracheophyta</taxon>
        <taxon>Spermatophyta</taxon>
        <taxon>Magnoliopsida</taxon>
        <taxon>eudicotyledons</taxon>
        <taxon>Gunneridae</taxon>
        <taxon>Pentapetalae</taxon>
        <taxon>Saxifragales</taxon>
        <taxon>Altingiaceae</taxon>
        <taxon>Liquidambar</taxon>
    </lineage>
</organism>
<evidence type="ECO:0000313" key="7">
    <source>
        <dbReference type="Proteomes" id="UP001415857"/>
    </source>
</evidence>
<evidence type="ECO:0000259" key="5">
    <source>
        <dbReference type="PROSITE" id="PS51649"/>
    </source>
</evidence>
<dbReference type="InterPro" id="IPR000210">
    <property type="entry name" value="BTB/POZ_dom"/>
</dbReference>
<dbReference type="AlphaFoldDB" id="A0AAP0N8U2"/>